<keyword evidence="2" id="KW-1185">Reference proteome</keyword>
<dbReference type="AlphaFoldDB" id="A0A2Z6NSF3"/>
<gene>
    <name evidence="1" type="ORF">TSUD_198410</name>
</gene>
<evidence type="ECO:0000313" key="2">
    <source>
        <dbReference type="Proteomes" id="UP000242715"/>
    </source>
</evidence>
<accession>A0A2Z6NSF3</accession>
<organism evidence="1 2">
    <name type="scientific">Trifolium subterraneum</name>
    <name type="common">Subterranean clover</name>
    <dbReference type="NCBI Taxonomy" id="3900"/>
    <lineage>
        <taxon>Eukaryota</taxon>
        <taxon>Viridiplantae</taxon>
        <taxon>Streptophyta</taxon>
        <taxon>Embryophyta</taxon>
        <taxon>Tracheophyta</taxon>
        <taxon>Spermatophyta</taxon>
        <taxon>Magnoliopsida</taxon>
        <taxon>eudicotyledons</taxon>
        <taxon>Gunneridae</taxon>
        <taxon>Pentapetalae</taxon>
        <taxon>rosids</taxon>
        <taxon>fabids</taxon>
        <taxon>Fabales</taxon>
        <taxon>Fabaceae</taxon>
        <taxon>Papilionoideae</taxon>
        <taxon>50 kb inversion clade</taxon>
        <taxon>NPAAA clade</taxon>
        <taxon>Hologalegina</taxon>
        <taxon>IRL clade</taxon>
        <taxon>Trifolieae</taxon>
        <taxon>Trifolium</taxon>
    </lineage>
</organism>
<name>A0A2Z6NSF3_TRISU</name>
<dbReference type="EMBL" id="DF974096">
    <property type="protein sequence ID" value="GAU45053.1"/>
    <property type="molecule type" value="Genomic_DNA"/>
</dbReference>
<proteinExistence type="predicted"/>
<protein>
    <submittedName>
        <fullName evidence="1">Uncharacterized protein</fullName>
    </submittedName>
</protein>
<reference evidence="2" key="1">
    <citation type="journal article" date="2017" name="Front. Plant Sci.">
        <title>Climate Clever Clovers: New Paradigm to Reduce the Environmental Footprint of Ruminants by Breeding Low Methanogenic Forages Utilizing Haplotype Variation.</title>
        <authorList>
            <person name="Kaur P."/>
            <person name="Appels R."/>
            <person name="Bayer P.E."/>
            <person name="Keeble-Gagnere G."/>
            <person name="Wang J."/>
            <person name="Hirakawa H."/>
            <person name="Shirasawa K."/>
            <person name="Vercoe P."/>
            <person name="Stefanova K."/>
            <person name="Durmic Z."/>
            <person name="Nichols P."/>
            <person name="Revell C."/>
            <person name="Isobe S.N."/>
            <person name="Edwards D."/>
            <person name="Erskine W."/>
        </authorList>
    </citation>
    <scope>NUCLEOTIDE SEQUENCE [LARGE SCALE GENOMIC DNA]</scope>
    <source>
        <strain evidence="2">cv. Daliak</strain>
    </source>
</reference>
<sequence length="60" mass="6703">MKGALDTQRSLLVVKIYYTFEEGISYLYNQGSTLTGSSRPHRIIDVVMLYCAEAWVVSGA</sequence>
<evidence type="ECO:0000313" key="1">
    <source>
        <dbReference type="EMBL" id="GAU45053.1"/>
    </source>
</evidence>
<dbReference type="Proteomes" id="UP000242715">
    <property type="component" value="Unassembled WGS sequence"/>
</dbReference>